<dbReference type="InterPro" id="IPR039793">
    <property type="entry name" value="UROS/Hem4"/>
</dbReference>
<dbReference type="EMBL" id="CP121194">
    <property type="protein sequence ID" value="XBH11091.1"/>
    <property type="molecule type" value="Genomic_DNA"/>
</dbReference>
<accession>A0AAU7D0W6</accession>
<evidence type="ECO:0000256" key="2">
    <source>
        <dbReference type="ARBA" id="ARBA00022777"/>
    </source>
</evidence>
<dbReference type="InterPro" id="IPR003018">
    <property type="entry name" value="GAF"/>
</dbReference>
<dbReference type="AlphaFoldDB" id="A0AAU7D0W6"/>
<dbReference type="PANTHER" id="PTHR40082">
    <property type="entry name" value="BLR5956 PROTEIN"/>
    <property type="match status" value="1"/>
</dbReference>
<protein>
    <submittedName>
        <fullName evidence="6">Uroporphyrinogen-III synthase</fullName>
        <ecNumber evidence="6">4.2.1.75</ecNumber>
    </submittedName>
</protein>
<keyword evidence="6" id="KW-0456">Lyase</keyword>
<dbReference type="Gene3D" id="3.40.50.10090">
    <property type="match status" value="2"/>
</dbReference>
<dbReference type="SMART" id="SM00065">
    <property type="entry name" value="GAF"/>
    <property type="match status" value="1"/>
</dbReference>
<dbReference type="SUPFAM" id="SSF69618">
    <property type="entry name" value="HemD-like"/>
    <property type="match status" value="1"/>
</dbReference>
<dbReference type="InterPro" id="IPR036108">
    <property type="entry name" value="4pyrrol_syn_uPrphyn_synt_sf"/>
</dbReference>
<dbReference type="InterPro" id="IPR029016">
    <property type="entry name" value="GAF-like_dom_sf"/>
</dbReference>
<dbReference type="GO" id="GO:0003723">
    <property type="term" value="F:RNA binding"/>
    <property type="evidence" value="ECO:0007669"/>
    <property type="project" value="InterPro"/>
</dbReference>
<sequence length="558" mass="61400">MTHASFDGLRVLSLESRRAKEVAKLIRTYGGEPFVVPAMREAPLESNKQALEFADGLLRGKFDLVIFLTGVGIRALLDIAQTKYKREELIEALRGVKIGARGPKPAAALRELQIPVTATAPEPNTWREMMHALESEFGDKLGGMRVAVQEYGASNPEFLSELTVKCGEVTKVPVYQWTLPEDLGPLRECVLGVANGSVDVVLFMTAVQVIHLFQVAEEMGLREDLRAGLMSMVVVSIGPTTSEELAHYGITPDFEPSHPKMGFLVNEAAQYSGKILERKRKRGADAATAIAPTVDDGDKPMQKPKSVVRRVAASTPTMAGFRDGLTSIDFLHEISSRLASADSFHVVLGSIVDFVTTVIPCDSCFIYVLENEKLVLRASKNPHVDLVDHLGMSLGQGITGWVAEHREPVAIASGASNDPRFVMFRNLPEDHFEAILCTPILCASKVVGVINLQHQMSYQHTANEIRLLSMLGFLVGAEIERTRLETENLQLAGRLETRKAVDRAKGILQRDLGMSEDEAYRTMQRESRQRRISMREIADAIVLGDDLKKTQAADSSRA</sequence>
<dbReference type="PROSITE" id="PS50921">
    <property type="entry name" value="ANTAR"/>
    <property type="match status" value="1"/>
</dbReference>
<keyword evidence="3" id="KW-0805">Transcription regulation</keyword>
<feature type="domain" description="ANTAR" evidence="5">
    <location>
        <begin position="481"/>
        <end position="542"/>
    </location>
</feature>
<dbReference type="SUPFAM" id="SSF55781">
    <property type="entry name" value="GAF domain-like"/>
    <property type="match status" value="1"/>
</dbReference>
<dbReference type="EC" id="4.2.1.75" evidence="6"/>
<dbReference type="InterPro" id="IPR011006">
    <property type="entry name" value="CheY-like_superfamily"/>
</dbReference>
<dbReference type="KEGG" id="epl:P4G45_05025"/>
<keyword evidence="4" id="KW-0804">Transcription</keyword>
<keyword evidence="1" id="KW-0808">Transferase</keyword>
<dbReference type="Pfam" id="PF03861">
    <property type="entry name" value="ANTAR"/>
    <property type="match status" value="1"/>
</dbReference>
<proteinExistence type="predicted"/>
<dbReference type="SMART" id="SM01012">
    <property type="entry name" value="ANTAR"/>
    <property type="match status" value="1"/>
</dbReference>
<dbReference type="Pfam" id="PF02602">
    <property type="entry name" value="HEM4"/>
    <property type="match status" value="1"/>
</dbReference>
<evidence type="ECO:0000256" key="1">
    <source>
        <dbReference type="ARBA" id="ARBA00022679"/>
    </source>
</evidence>
<dbReference type="GO" id="GO:0016301">
    <property type="term" value="F:kinase activity"/>
    <property type="evidence" value="ECO:0007669"/>
    <property type="project" value="UniProtKB-KW"/>
</dbReference>
<dbReference type="RefSeq" id="WP_348268579.1">
    <property type="nucleotide sequence ID" value="NZ_CP121194.1"/>
</dbReference>
<reference evidence="6" key="1">
    <citation type="submission" date="2023-03" db="EMBL/GenBank/DDBJ databases">
        <title>Edaphobacter sp.</title>
        <authorList>
            <person name="Huber K.J."/>
            <person name="Papendorf J."/>
            <person name="Pilke C."/>
            <person name="Bunk B."/>
            <person name="Sproeer C."/>
            <person name="Pester M."/>
        </authorList>
    </citation>
    <scope>NUCLEOTIDE SEQUENCE</scope>
    <source>
        <strain evidence="6">DSM 109919</strain>
        <strain evidence="7">DSM 109920</strain>
    </source>
</reference>
<evidence type="ECO:0000256" key="3">
    <source>
        <dbReference type="ARBA" id="ARBA00023015"/>
    </source>
</evidence>
<dbReference type="InterPro" id="IPR003754">
    <property type="entry name" value="4pyrrol_synth_uPrphyn_synth"/>
</dbReference>
<name>A0AAU7D0W6_9BACT</name>
<evidence type="ECO:0000313" key="6">
    <source>
        <dbReference type="EMBL" id="XBH11091.1"/>
    </source>
</evidence>
<evidence type="ECO:0000313" key="7">
    <source>
        <dbReference type="EMBL" id="XBH14520.1"/>
    </source>
</evidence>
<dbReference type="SUPFAM" id="SSF52172">
    <property type="entry name" value="CheY-like"/>
    <property type="match status" value="1"/>
</dbReference>
<dbReference type="Gene3D" id="3.30.450.40">
    <property type="match status" value="1"/>
</dbReference>
<accession>A0AAU7DB15</accession>
<evidence type="ECO:0000259" key="5">
    <source>
        <dbReference type="PROSITE" id="PS50921"/>
    </source>
</evidence>
<dbReference type="InterPro" id="IPR036388">
    <property type="entry name" value="WH-like_DNA-bd_sf"/>
</dbReference>
<dbReference type="Gene3D" id="1.10.10.10">
    <property type="entry name" value="Winged helix-like DNA-binding domain superfamily/Winged helix DNA-binding domain"/>
    <property type="match status" value="1"/>
</dbReference>
<dbReference type="GO" id="GO:0004852">
    <property type="term" value="F:uroporphyrinogen-III synthase activity"/>
    <property type="evidence" value="ECO:0007669"/>
    <property type="project" value="UniProtKB-EC"/>
</dbReference>
<dbReference type="CDD" id="cd06578">
    <property type="entry name" value="HemD"/>
    <property type="match status" value="1"/>
</dbReference>
<dbReference type="Pfam" id="PF01590">
    <property type="entry name" value="GAF"/>
    <property type="match status" value="1"/>
</dbReference>
<keyword evidence="2" id="KW-0418">Kinase</keyword>
<dbReference type="PANTHER" id="PTHR40082:SF1">
    <property type="entry name" value="BLR5956 PROTEIN"/>
    <property type="match status" value="1"/>
</dbReference>
<dbReference type="EMBL" id="CP121195">
    <property type="protein sequence ID" value="XBH14520.1"/>
    <property type="molecule type" value="Genomic_DNA"/>
</dbReference>
<dbReference type="GO" id="GO:0006780">
    <property type="term" value="P:uroporphyrinogen III biosynthetic process"/>
    <property type="evidence" value="ECO:0007669"/>
    <property type="project" value="InterPro"/>
</dbReference>
<gene>
    <name evidence="6" type="ORF">P4G45_05025</name>
    <name evidence="7" type="ORF">P8936_04990</name>
</gene>
<dbReference type="InterPro" id="IPR005561">
    <property type="entry name" value="ANTAR"/>
</dbReference>
<organism evidence="6">
    <name type="scientific">Edaphobacter paludis</name>
    <dbReference type="NCBI Taxonomy" id="3035702"/>
    <lineage>
        <taxon>Bacteria</taxon>
        <taxon>Pseudomonadati</taxon>
        <taxon>Acidobacteriota</taxon>
        <taxon>Terriglobia</taxon>
        <taxon>Terriglobales</taxon>
        <taxon>Acidobacteriaceae</taxon>
        <taxon>Edaphobacter</taxon>
    </lineage>
</organism>
<evidence type="ECO:0000256" key="4">
    <source>
        <dbReference type="ARBA" id="ARBA00023163"/>
    </source>
</evidence>